<gene>
    <name evidence="3" type="ORF">HNR12_001296</name>
</gene>
<reference evidence="3 4" key="1">
    <citation type="submission" date="2020-07" db="EMBL/GenBank/DDBJ databases">
        <title>Sequencing the genomes of 1000 actinobacteria strains.</title>
        <authorList>
            <person name="Klenk H.-P."/>
        </authorList>
    </citation>
    <scope>NUCLEOTIDE SEQUENCE [LARGE SCALE GENOMIC DNA]</scope>
    <source>
        <strain evidence="3 4">DSM 45927</strain>
    </source>
</reference>
<dbReference type="EC" id="3.5.2.3" evidence="3"/>
<dbReference type="InterPro" id="IPR050138">
    <property type="entry name" value="DHOase/Allantoinase_Hydrolase"/>
</dbReference>
<dbReference type="Proteomes" id="UP000575985">
    <property type="component" value="Unassembled WGS sequence"/>
</dbReference>
<evidence type="ECO:0000259" key="1">
    <source>
        <dbReference type="Pfam" id="PF01979"/>
    </source>
</evidence>
<keyword evidence="4" id="KW-1185">Reference proteome</keyword>
<feature type="domain" description="Allantoinase composite" evidence="2">
    <location>
        <begin position="7"/>
        <end position="37"/>
    </location>
</feature>
<name>A0A853BHZ1_9ACTN</name>
<dbReference type="AlphaFoldDB" id="A0A853BHZ1"/>
<dbReference type="PANTHER" id="PTHR43668">
    <property type="entry name" value="ALLANTOINASE"/>
    <property type="match status" value="1"/>
</dbReference>
<evidence type="ECO:0000313" key="4">
    <source>
        <dbReference type="Proteomes" id="UP000575985"/>
    </source>
</evidence>
<organism evidence="3 4">
    <name type="scientific">Streptomonospora nanhaiensis</name>
    <dbReference type="NCBI Taxonomy" id="1323731"/>
    <lineage>
        <taxon>Bacteria</taxon>
        <taxon>Bacillati</taxon>
        <taxon>Actinomycetota</taxon>
        <taxon>Actinomycetes</taxon>
        <taxon>Streptosporangiales</taxon>
        <taxon>Nocardiopsidaceae</taxon>
        <taxon>Streptomonospora</taxon>
    </lineage>
</organism>
<dbReference type="InterPro" id="IPR011059">
    <property type="entry name" value="Metal-dep_hydrolase_composite"/>
</dbReference>
<dbReference type="InterPro" id="IPR032466">
    <property type="entry name" value="Metal_Hydrolase"/>
</dbReference>
<dbReference type="InterPro" id="IPR056854">
    <property type="entry name" value="ALN_composite"/>
</dbReference>
<dbReference type="EC" id="3.5.2.5" evidence="3"/>
<dbReference type="Gene3D" id="3.20.20.140">
    <property type="entry name" value="Metal-dependent hydrolases"/>
    <property type="match status" value="1"/>
</dbReference>
<evidence type="ECO:0000259" key="2">
    <source>
        <dbReference type="Pfam" id="PF24890"/>
    </source>
</evidence>
<dbReference type="GO" id="GO:0006145">
    <property type="term" value="P:purine nucleobase catabolic process"/>
    <property type="evidence" value="ECO:0007669"/>
    <property type="project" value="TreeGrafter"/>
</dbReference>
<dbReference type="GO" id="GO:0004038">
    <property type="term" value="F:allantoinase activity"/>
    <property type="evidence" value="ECO:0007669"/>
    <property type="project" value="UniProtKB-EC"/>
</dbReference>
<dbReference type="GO" id="GO:0004151">
    <property type="term" value="F:dihydroorotase activity"/>
    <property type="evidence" value="ECO:0007669"/>
    <property type="project" value="UniProtKB-EC"/>
</dbReference>
<dbReference type="SUPFAM" id="SSF51556">
    <property type="entry name" value="Metallo-dependent hydrolases"/>
    <property type="match status" value="1"/>
</dbReference>
<keyword evidence="3" id="KW-0378">Hydrolase</keyword>
<evidence type="ECO:0000313" key="3">
    <source>
        <dbReference type="EMBL" id="NYI95019.1"/>
    </source>
</evidence>
<sequence length="429" mass="43961">MPHIDTVIRSRRVVTPEGVAPAAVAVRAGRITTVTAYDRPLPARTQVDLGEVALLPGAIDLDAAVQAPGRTLREGYTETSAAAARAGVTTVVAAAAPASPPVTDVAALTVHLAAAAESAVNVAFLGGITASSTPADLADLRAAGVVAFHCSLSDGAGAGTRPLDDHRLRKAMVELAAMEVPLLVHAEDAAELAPPAGPGNVALLAARPPRAERRGLERVISAARMAGTRAHISPFTAAECAAVLAGARAIGVAVSAQTCPHYLCLPAEQVPDDSASHACHPPLRAGTNREALWRVLLERGDCAITSVGSGHRPGTGVSGISWTLPALWTAARRRGCDLADIARWTATAAADLVGMRHRGRLAPDCDADLVAFDPDARQAVPPDDPGPYAGRTLTGRVERTWVAGRPVYVRAGAAGGRRPAAEDSPVAAP</sequence>
<comment type="caution">
    <text evidence="3">The sequence shown here is derived from an EMBL/GenBank/DDBJ whole genome shotgun (WGS) entry which is preliminary data.</text>
</comment>
<protein>
    <submittedName>
        <fullName evidence="3">Dihydroorotase/allantoinase</fullName>
        <ecNumber evidence="3">3.5.2.3</ecNumber>
        <ecNumber evidence="3">3.5.2.5</ecNumber>
    </submittedName>
</protein>
<dbReference type="InterPro" id="IPR006680">
    <property type="entry name" value="Amidohydro-rel"/>
</dbReference>
<accession>A0A853BHZ1</accession>
<proteinExistence type="predicted"/>
<dbReference type="EMBL" id="JACCFO010000001">
    <property type="protein sequence ID" value="NYI95019.1"/>
    <property type="molecule type" value="Genomic_DNA"/>
</dbReference>
<dbReference type="PANTHER" id="PTHR43668:SF2">
    <property type="entry name" value="ALLANTOINASE"/>
    <property type="match status" value="1"/>
</dbReference>
<dbReference type="RefSeq" id="WP_179766626.1">
    <property type="nucleotide sequence ID" value="NZ_JACCFO010000001.1"/>
</dbReference>
<dbReference type="SUPFAM" id="SSF51338">
    <property type="entry name" value="Composite domain of metallo-dependent hydrolases"/>
    <property type="match status" value="1"/>
</dbReference>
<feature type="domain" description="Amidohydrolase-related" evidence="1">
    <location>
        <begin position="56"/>
        <end position="407"/>
    </location>
</feature>
<dbReference type="Pfam" id="PF24890">
    <property type="entry name" value="ALN_composite"/>
    <property type="match status" value="1"/>
</dbReference>
<dbReference type="Pfam" id="PF01979">
    <property type="entry name" value="Amidohydro_1"/>
    <property type="match status" value="1"/>
</dbReference>
<dbReference type="GO" id="GO:0005737">
    <property type="term" value="C:cytoplasm"/>
    <property type="evidence" value="ECO:0007669"/>
    <property type="project" value="TreeGrafter"/>
</dbReference>